<comment type="subcellular location">
    <subcellularLocation>
        <location evidence="1">Mitochondrion</location>
    </subcellularLocation>
</comment>
<accession>A0AAD4NBY7</accession>
<dbReference type="PANTHER" id="PTHR23354:SF62">
    <property type="entry name" value="MUSTARD, ISOFORM V"/>
    <property type="match status" value="1"/>
</dbReference>
<dbReference type="GO" id="GO:0005739">
    <property type="term" value="C:mitochondrion"/>
    <property type="evidence" value="ECO:0007669"/>
    <property type="project" value="UniProtKB-SubCell"/>
</dbReference>
<dbReference type="Proteomes" id="UP001201812">
    <property type="component" value="Unassembled WGS sequence"/>
</dbReference>
<name>A0AAD4NBY7_9BILA</name>
<dbReference type="SMART" id="SM00584">
    <property type="entry name" value="TLDc"/>
    <property type="match status" value="1"/>
</dbReference>
<feature type="compositionally biased region" description="Low complexity" evidence="5">
    <location>
        <begin position="7"/>
        <end position="21"/>
    </location>
</feature>
<dbReference type="Pfam" id="PF07534">
    <property type="entry name" value="TLD"/>
    <property type="match status" value="1"/>
</dbReference>
<evidence type="ECO:0000256" key="3">
    <source>
        <dbReference type="ARBA" id="ARBA00023128"/>
    </source>
</evidence>
<proteinExistence type="inferred from homology"/>
<evidence type="ECO:0000256" key="2">
    <source>
        <dbReference type="ARBA" id="ARBA00009540"/>
    </source>
</evidence>
<gene>
    <name evidence="7" type="ORF">DdX_06214</name>
</gene>
<dbReference type="AlphaFoldDB" id="A0AAD4NBY7"/>
<evidence type="ECO:0000313" key="8">
    <source>
        <dbReference type="Proteomes" id="UP001201812"/>
    </source>
</evidence>
<comment type="similarity">
    <text evidence="2">Belongs to the OXR1 family.</text>
</comment>
<dbReference type="PROSITE" id="PS51886">
    <property type="entry name" value="TLDC"/>
    <property type="match status" value="1"/>
</dbReference>
<evidence type="ECO:0000256" key="1">
    <source>
        <dbReference type="ARBA" id="ARBA00004173"/>
    </source>
</evidence>
<comment type="caution">
    <text evidence="7">The sequence shown here is derived from an EMBL/GenBank/DDBJ whole genome shotgun (WGS) entry which is preliminary data.</text>
</comment>
<feature type="region of interest" description="Disordered" evidence="5">
    <location>
        <begin position="48"/>
        <end position="89"/>
    </location>
</feature>
<reference evidence="7" key="1">
    <citation type="submission" date="2022-01" db="EMBL/GenBank/DDBJ databases">
        <title>Genome Sequence Resource for Two Populations of Ditylenchus destructor, the Migratory Endoparasitic Phytonematode.</title>
        <authorList>
            <person name="Zhang H."/>
            <person name="Lin R."/>
            <person name="Xie B."/>
        </authorList>
    </citation>
    <scope>NUCLEOTIDE SEQUENCE</scope>
    <source>
        <strain evidence="7">BazhouSP</strain>
    </source>
</reference>
<dbReference type="InterPro" id="IPR006571">
    <property type="entry name" value="TLDc_dom"/>
</dbReference>
<feature type="compositionally biased region" description="Polar residues" evidence="5">
    <location>
        <begin position="76"/>
        <end position="86"/>
    </location>
</feature>
<keyword evidence="3" id="KW-0496">Mitochondrion</keyword>
<organism evidence="7 8">
    <name type="scientific">Ditylenchus destructor</name>
    <dbReference type="NCBI Taxonomy" id="166010"/>
    <lineage>
        <taxon>Eukaryota</taxon>
        <taxon>Metazoa</taxon>
        <taxon>Ecdysozoa</taxon>
        <taxon>Nematoda</taxon>
        <taxon>Chromadorea</taxon>
        <taxon>Rhabditida</taxon>
        <taxon>Tylenchina</taxon>
        <taxon>Tylenchomorpha</taxon>
        <taxon>Sphaerularioidea</taxon>
        <taxon>Anguinidae</taxon>
        <taxon>Anguininae</taxon>
        <taxon>Ditylenchus</taxon>
    </lineage>
</organism>
<keyword evidence="8" id="KW-1185">Reference proteome</keyword>
<dbReference type="EMBL" id="JAKKPZ010000007">
    <property type="protein sequence ID" value="KAI1719089.1"/>
    <property type="molecule type" value="Genomic_DNA"/>
</dbReference>
<feature type="compositionally biased region" description="Low complexity" evidence="5">
    <location>
        <begin position="48"/>
        <end position="75"/>
    </location>
</feature>
<feature type="region of interest" description="Disordered" evidence="5">
    <location>
        <begin position="1"/>
        <end position="35"/>
    </location>
</feature>
<evidence type="ECO:0000313" key="7">
    <source>
        <dbReference type="EMBL" id="KAI1719089.1"/>
    </source>
</evidence>
<dbReference type="GO" id="GO:0006979">
    <property type="term" value="P:response to oxidative stress"/>
    <property type="evidence" value="ECO:0007669"/>
    <property type="project" value="TreeGrafter"/>
</dbReference>
<sequence length="377" mass="41416">MLPTVNLSALSAKLSQSSQESGRTNRHRNSTCSTNTSMCSLSSDCTMATANSESSSPESTSTANSSRRNTNSSFSGKNRSQSTSGKRSIFTPFSSTSSLFLREAAGFGGAQMRRISVPFQKAGRSAAARRLSSFVSTAADAVNQEILMSLGEKPSSQPFTGAGDLNREWEIVTVRELCRRLSLEDSFEPSEMPLPEGAQNSRLLDEFMIRQIVDILPPRAEGYPWVNIYNSEKHGFSLATLYRKMSEWTEELSPVLLVIRDVQGHVFGAVASTALRPAEHYYGTGDSCLLFRFTGEYPHTRELRSYTWTGDNQFFVNATRDFLSMGGGGGHYGLWLDADLNNGRTQKCATFDNEPLAGGESEDFVVQFIEAFGFSMS</sequence>
<evidence type="ECO:0000256" key="4">
    <source>
        <dbReference type="ARBA" id="ARBA00040604"/>
    </source>
</evidence>
<evidence type="ECO:0000256" key="5">
    <source>
        <dbReference type="SAM" id="MobiDB-lite"/>
    </source>
</evidence>
<dbReference type="GO" id="GO:0005634">
    <property type="term" value="C:nucleus"/>
    <property type="evidence" value="ECO:0007669"/>
    <property type="project" value="TreeGrafter"/>
</dbReference>
<feature type="domain" description="TLDc" evidence="6">
    <location>
        <begin position="202"/>
        <end position="375"/>
    </location>
</feature>
<evidence type="ECO:0000259" key="6">
    <source>
        <dbReference type="PROSITE" id="PS51886"/>
    </source>
</evidence>
<protein>
    <recommendedName>
        <fullName evidence="4">Oxidation resistance protein 1</fullName>
    </recommendedName>
</protein>
<dbReference type="PANTHER" id="PTHR23354">
    <property type="entry name" value="NUCLEOLAR PROTEIN 7/ESTROGEN RECEPTOR COACTIVATOR-RELATED"/>
    <property type="match status" value="1"/>
</dbReference>